<organism evidence="1 2">
    <name type="scientific">Haloferax sp. Atlit-48N</name>
    <dbReference type="NCBI Taxonomy" id="2077198"/>
    <lineage>
        <taxon>Archaea</taxon>
        <taxon>Methanobacteriati</taxon>
        <taxon>Methanobacteriota</taxon>
        <taxon>Stenosarchaea group</taxon>
        <taxon>Halobacteria</taxon>
        <taxon>Halobacteriales</taxon>
        <taxon>Haloferacaceae</taxon>
        <taxon>Haloferax</taxon>
    </lineage>
</organism>
<accession>A0ACD5HXF7</accession>
<sequence>MTDSGSPCCSGSRADVEESAPSHHSTTDGSRSAATSGSTDATADLSRMVQLDGGTFVMGTDSDVGFPEDGEGPAREVTVSPFAIDKYAVTNAEFLQFVRDTGYTTEAERFGWSFVFEDFVAPEDDDAVMQNVPAAPWWVAVQGANWLRPEGPSSSVLESRLTHPVTQVSWNDAVAYAEWAGKRLPTEAEWEYAARGGLEGKRFPWGDELRPDGDHRCNIWQGEFPETNTEDDGYLQTAPVNEFSPNGHGLYNVSGNVWEWCADWFSPDYHTTDDYDPHDPTGPDDGDNRVMRGGSYLCHRSWCNRYRVAARSKNTPDSSTGNMGFRCVADLD</sequence>
<dbReference type="Proteomes" id="UP000257089">
    <property type="component" value="Chromosome"/>
</dbReference>
<gene>
    <name evidence="1" type="ORF">DEQ67_012640</name>
</gene>
<evidence type="ECO:0000313" key="1">
    <source>
        <dbReference type="EMBL" id="XRJ19339.1"/>
    </source>
</evidence>
<reference evidence="1" key="1">
    <citation type="submission" date="2023-10" db="EMBL/GenBank/DDBJ databases">
        <title>A new archaeal virus that suppresses the transcription of host immunity genes.</title>
        <authorList>
            <person name="Turgeman-Grott I."/>
            <person name="Golan N."/>
            <person name="Neri U."/>
            <person name="Naki D."/>
            <person name="Altman N."/>
            <person name="Eizenshtein K."/>
            <person name="Choudhary D."/>
            <person name="Levi R."/>
            <person name="Himani H."/>
            <person name="Reshef L."/>
            <person name="Papke T.R."/>
            <person name="Gophna U."/>
        </authorList>
    </citation>
    <scope>NUCLEOTIDE SEQUENCE</scope>
    <source>
        <strain evidence="1">Atlit-48N</strain>
    </source>
</reference>
<dbReference type="EMBL" id="CP137689">
    <property type="protein sequence ID" value="XRJ19339.1"/>
    <property type="molecule type" value="Genomic_DNA"/>
</dbReference>
<name>A0ACD5HXF7_9EURY</name>
<evidence type="ECO:0000313" key="2">
    <source>
        <dbReference type="Proteomes" id="UP000257089"/>
    </source>
</evidence>
<proteinExistence type="predicted"/>
<protein>
    <submittedName>
        <fullName evidence="1">Formylglycine-generating enzyme family protein</fullName>
    </submittedName>
</protein>